<comment type="caution">
    <text evidence="1">The sequence shown here is derived from an EMBL/GenBank/DDBJ whole genome shotgun (WGS) entry which is preliminary data.</text>
</comment>
<reference evidence="1" key="1">
    <citation type="submission" date="2021-01" db="EMBL/GenBank/DDBJ databases">
        <authorList>
            <consortium name="Genoscope - CEA"/>
            <person name="William W."/>
        </authorList>
    </citation>
    <scope>NUCLEOTIDE SEQUENCE</scope>
</reference>
<dbReference type="Proteomes" id="UP000688137">
    <property type="component" value="Unassembled WGS sequence"/>
</dbReference>
<name>A0A8S1MNS4_PARPR</name>
<evidence type="ECO:0000313" key="2">
    <source>
        <dbReference type="Proteomes" id="UP000688137"/>
    </source>
</evidence>
<proteinExistence type="predicted"/>
<dbReference type="AlphaFoldDB" id="A0A8S1MNS4"/>
<organism evidence="1 2">
    <name type="scientific">Paramecium primaurelia</name>
    <dbReference type="NCBI Taxonomy" id="5886"/>
    <lineage>
        <taxon>Eukaryota</taxon>
        <taxon>Sar</taxon>
        <taxon>Alveolata</taxon>
        <taxon>Ciliophora</taxon>
        <taxon>Intramacronucleata</taxon>
        <taxon>Oligohymenophorea</taxon>
        <taxon>Peniculida</taxon>
        <taxon>Parameciidae</taxon>
        <taxon>Paramecium</taxon>
    </lineage>
</organism>
<gene>
    <name evidence="1" type="ORF">PPRIM_AZ9-3.1.T0660216</name>
</gene>
<sequence>MLQQSKQLRQQYEQELEQQLSFDRKAKLRYYENQLHPQPKYFKCIKTPNRSYLQQSIKIPKVEQSYRDFTDIKNSLFQEQISVIQPLCHCKLEHMAQQLQNKKFKRIIRETKQIAQVIYFCKVRVQNLQRNIWCELIKNYNKQVQKQQYQKIANNLKAHIQHFLLKQILFQWSIIPKQKKRALQLIIMKQFFLKWRRTQPISSTLQWFFKIWKEYVKEKQAKKIYTYQRTRKLFEFWKLKTSLKRVRVRQQILAKHHYNKTLIQCVFGLLQQNIQLNRGNQSQFSNEFLKSDSQIQTIKLQQ</sequence>
<evidence type="ECO:0000313" key="1">
    <source>
        <dbReference type="EMBL" id="CAD8081880.1"/>
    </source>
</evidence>
<keyword evidence="2" id="KW-1185">Reference proteome</keyword>
<dbReference type="EMBL" id="CAJJDM010000068">
    <property type="protein sequence ID" value="CAD8081880.1"/>
    <property type="molecule type" value="Genomic_DNA"/>
</dbReference>
<protein>
    <submittedName>
        <fullName evidence="1">Uncharacterized protein</fullName>
    </submittedName>
</protein>
<dbReference type="OMA" id="AKHHYNK"/>
<accession>A0A8S1MNS4</accession>